<keyword evidence="1" id="KW-0560">Oxidoreductase</keyword>
<organism evidence="1 2">
    <name type="scientific">Lipingzhangella halophila</name>
    <dbReference type="NCBI Taxonomy" id="1783352"/>
    <lineage>
        <taxon>Bacteria</taxon>
        <taxon>Bacillati</taxon>
        <taxon>Actinomycetota</taxon>
        <taxon>Actinomycetes</taxon>
        <taxon>Streptosporangiales</taxon>
        <taxon>Nocardiopsidaceae</taxon>
        <taxon>Lipingzhangella</taxon>
    </lineage>
</organism>
<dbReference type="Proteomes" id="UP000523007">
    <property type="component" value="Unassembled WGS sequence"/>
</dbReference>
<dbReference type="RefSeq" id="WP_184585402.1">
    <property type="nucleotide sequence ID" value="NZ_JACHJT010000002.1"/>
</dbReference>
<accession>A0A7W7W6R1</accession>
<comment type="caution">
    <text evidence="1">The sequence shown here is derived from an EMBL/GenBank/DDBJ whole genome shotgun (WGS) entry which is preliminary data.</text>
</comment>
<dbReference type="InterPro" id="IPR014710">
    <property type="entry name" value="RmlC-like_jellyroll"/>
</dbReference>
<evidence type="ECO:0000313" key="2">
    <source>
        <dbReference type="Proteomes" id="UP000523007"/>
    </source>
</evidence>
<gene>
    <name evidence="1" type="ORF">F4561_006083</name>
</gene>
<dbReference type="SUPFAM" id="SSF51182">
    <property type="entry name" value="RmlC-like cupins"/>
    <property type="match status" value="1"/>
</dbReference>
<evidence type="ECO:0000313" key="1">
    <source>
        <dbReference type="EMBL" id="MBB4935189.1"/>
    </source>
</evidence>
<dbReference type="GO" id="GO:0051213">
    <property type="term" value="F:dioxygenase activity"/>
    <property type="evidence" value="ECO:0007669"/>
    <property type="project" value="UniProtKB-KW"/>
</dbReference>
<dbReference type="EMBL" id="JACHJT010000002">
    <property type="protein sequence ID" value="MBB4935189.1"/>
    <property type="molecule type" value="Genomic_DNA"/>
</dbReference>
<name>A0A7W7W6R1_9ACTN</name>
<proteinExistence type="predicted"/>
<protein>
    <submittedName>
        <fullName evidence="1">Gentisate 1,2-dioxygenase</fullName>
    </submittedName>
</protein>
<dbReference type="AlphaFoldDB" id="A0A7W7W6R1"/>
<keyword evidence="1" id="KW-0223">Dioxygenase</keyword>
<keyword evidence="2" id="KW-1185">Reference proteome</keyword>
<reference evidence="1 2" key="1">
    <citation type="submission" date="2020-08" db="EMBL/GenBank/DDBJ databases">
        <title>Sequencing the genomes of 1000 actinobacteria strains.</title>
        <authorList>
            <person name="Klenk H.-P."/>
        </authorList>
    </citation>
    <scope>NUCLEOTIDE SEQUENCE [LARGE SCALE GENOMIC DNA]</scope>
    <source>
        <strain evidence="1 2">DSM 102030</strain>
    </source>
</reference>
<dbReference type="InterPro" id="IPR011051">
    <property type="entry name" value="RmlC_Cupin_sf"/>
</dbReference>
<dbReference type="Gene3D" id="2.60.120.10">
    <property type="entry name" value="Jelly Rolls"/>
    <property type="match status" value="1"/>
</dbReference>
<sequence length="64" mass="7177">MYAEGVVRLGGQERAVTRGDLFIVLSWVRLGMGAESPLDLFRFSDTPTFEAPHQDHVLAEKETE</sequence>